<name>A0A2X2JKT4_SPHMU</name>
<evidence type="ECO:0000259" key="3">
    <source>
        <dbReference type="SMART" id="SM00833"/>
    </source>
</evidence>
<dbReference type="PANTHER" id="PTHR43603">
    <property type="entry name" value="COBW DOMAIN-CONTAINING PROTEIN DDB_G0274527"/>
    <property type="match status" value="1"/>
</dbReference>
<keyword evidence="2" id="KW-0143">Chaperone</keyword>
<sequence>MDVLIQRKLWVRARLTLMKLPLRLDGSENLKMNIAPKQRSMVFHLFVFRSQRPFHPQRLHSYLNERYPHNIIRAKGLLWLASRPNLAISFSQAGGSVRLESAGSWWSSMPEEQRYQYPSYAEISAELLKRWHPEWEDRKNELVFIGQHLDKEKYLS</sequence>
<evidence type="ECO:0000256" key="1">
    <source>
        <dbReference type="ARBA" id="ARBA00022741"/>
    </source>
</evidence>
<proteinExistence type="predicted"/>
<dbReference type="InterPro" id="IPR036910">
    <property type="entry name" value="HMG_box_dom_sf"/>
</dbReference>
<organism evidence="4 5">
    <name type="scientific">Sphingobacterium multivorum</name>
    <dbReference type="NCBI Taxonomy" id="28454"/>
    <lineage>
        <taxon>Bacteria</taxon>
        <taxon>Pseudomonadati</taxon>
        <taxon>Bacteroidota</taxon>
        <taxon>Sphingobacteriia</taxon>
        <taxon>Sphingobacteriales</taxon>
        <taxon>Sphingobacteriaceae</taxon>
        <taxon>Sphingobacterium</taxon>
    </lineage>
</organism>
<dbReference type="SMART" id="SM00833">
    <property type="entry name" value="CobW_C"/>
    <property type="match status" value="1"/>
</dbReference>
<reference evidence="4 5" key="1">
    <citation type="submission" date="2018-06" db="EMBL/GenBank/DDBJ databases">
        <authorList>
            <consortium name="Pathogen Informatics"/>
            <person name="Doyle S."/>
        </authorList>
    </citation>
    <scope>NUCLEOTIDE SEQUENCE [LARGE SCALE GENOMIC DNA]</scope>
    <source>
        <strain evidence="4 5">NCTC11343</strain>
    </source>
</reference>
<dbReference type="Pfam" id="PF07683">
    <property type="entry name" value="CobW_C"/>
    <property type="match status" value="1"/>
</dbReference>
<protein>
    <submittedName>
        <fullName evidence="4">Cobalamin synthesis protein cobW C-terminal domain</fullName>
    </submittedName>
</protein>
<dbReference type="SUPFAM" id="SSF90002">
    <property type="entry name" value="Hypothetical protein YjiA, C-terminal domain"/>
    <property type="match status" value="1"/>
</dbReference>
<evidence type="ECO:0000313" key="4">
    <source>
        <dbReference type="EMBL" id="SPZ92756.1"/>
    </source>
</evidence>
<dbReference type="Gene3D" id="3.30.1220.10">
    <property type="entry name" value="CobW-like, C-terminal domain"/>
    <property type="match status" value="1"/>
</dbReference>
<dbReference type="InterPro" id="IPR051927">
    <property type="entry name" value="Zn_Chap_cDPG_Synth"/>
</dbReference>
<dbReference type="AlphaFoldDB" id="A0A2X2JKT4"/>
<dbReference type="GO" id="GO:0000166">
    <property type="term" value="F:nucleotide binding"/>
    <property type="evidence" value="ECO:0007669"/>
    <property type="project" value="UniProtKB-KW"/>
</dbReference>
<dbReference type="EMBL" id="UAUU01000011">
    <property type="protein sequence ID" value="SPZ92756.1"/>
    <property type="molecule type" value="Genomic_DNA"/>
</dbReference>
<dbReference type="PANTHER" id="PTHR43603:SF1">
    <property type="entry name" value="ZINC-REGULATED GTPASE METALLOPROTEIN ACTIVATOR 1"/>
    <property type="match status" value="1"/>
</dbReference>
<dbReference type="Proteomes" id="UP000251241">
    <property type="component" value="Unassembled WGS sequence"/>
</dbReference>
<dbReference type="InterPro" id="IPR011629">
    <property type="entry name" value="CobW-like_C"/>
</dbReference>
<dbReference type="InterPro" id="IPR036627">
    <property type="entry name" value="CobW-likC_sf"/>
</dbReference>
<evidence type="ECO:0000313" key="5">
    <source>
        <dbReference type="Proteomes" id="UP000251241"/>
    </source>
</evidence>
<accession>A0A2X2JKT4</accession>
<dbReference type="SUPFAM" id="SSF47095">
    <property type="entry name" value="HMG-box"/>
    <property type="match status" value="1"/>
</dbReference>
<feature type="domain" description="CobW C-terminal" evidence="3">
    <location>
        <begin position="43"/>
        <end position="155"/>
    </location>
</feature>
<keyword evidence="1" id="KW-0547">Nucleotide-binding</keyword>
<gene>
    <name evidence="4" type="ORF">NCTC11343_04738</name>
</gene>
<evidence type="ECO:0000256" key="2">
    <source>
        <dbReference type="ARBA" id="ARBA00023186"/>
    </source>
</evidence>